<evidence type="ECO:0000256" key="1">
    <source>
        <dbReference type="ARBA" id="ARBA00010982"/>
    </source>
</evidence>
<dbReference type="EMBL" id="MU007009">
    <property type="protein sequence ID" value="KAF2437113.1"/>
    <property type="molecule type" value="Genomic_DNA"/>
</dbReference>
<dbReference type="PANTHER" id="PTHR18919:SF139">
    <property type="entry name" value="THIOLASE-LIKE PROTEIN TYPE 1 ADDITIONAL C-TERMINAL DOMAIN-CONTAINING PROTEIN"/>
    <property type="match status" value="1"/>
</dbReference>
<dbReference type="Pfam" id="PF18313">
    <property type="entry name" value="TLP1_add_C"/>
    <property type="match status" value="1"/>
</dbReference>
<evidence type="ECO:0000259" key="4">
    <source>
        <dbReference type="Pfam" id="PF18313"/>
    </source>
</evidence>
<dbReference type="InterPro" id="IPR016039">
    <property type="entry name" value="Thiolase-like"/>
</dbReference>
<dbReference type="Gene3D" id="2.40.50.840">
    <property type="match status" value="1"/>
</dbReference>
<evidence type="ECO:0000313" key="6">
    <source>
        <dbReference type="Proteomes" id="UP000800235"/>
    </source>
</evidence>
<reference evidence="5" key="1">
    <citation type="journal article" date="2020" name="Stud. Mycol.">
        <title>101 Dothideomycetes genomes: a test case for predicting lifestyles and emergence of pathogens.</title>
        <authorList>
            <person name="Haridas S."/>
            <person name="Albert R."/>
            <person name="Binder M."/>
            <person name="Bloem J."/>
            <person name="Labutti K."/>
            <person name="Salamov A."/>
            <person name="Andreopoulos B."/>
            <person name="Baker S."/>
            <person name="Barry K."/>
            <person name="Bills G."/>
            <person name="Bluhm B."/>
            <person name="Cannon C."/>
            <person name="Castanera R."/>
            <person name="Culley D."/>
            <person name="Daum C."/>
            <person name="Ezra D."/>
            <person name="Gonzalez J."/>
            <person name="Henrissat B."/>
            <person name="Kuo A."/>
            <person name="Liang C."/>
            <person name="Lipzen A."/>
            <person name="Lutzoni F."/>
            <person name="Magnuson J."/>
            <person name="Mondo S."/>
            <person name="Nolan M."/>
            <person name="Ohm R."/>
            <person name="Pangilinan J."/>
            <person name="Park H.-J."/>
            <person name="Ramirez L."/>
            <person name="Alfaro M."/>
            <person name="Sun H."/>
            <person name="Tritt A."/>
            <person name="Yoshinaga Y."/>
            <person name="Zwiers L.-H."/>
            <person name="Turgeon B."/>
            <person name="Goodwin S."/>
            <person name="Spatafora J."/>
            <person name="Crous P."/>
            <person name="Grigoriev I."/>
        </authorList>
    </citation>
    <scope>NUCLEOTIDE SEQUENCE</scope>
    <source>
        <strain evidence="5">CBS 130266</strain>
    </source>
</reference>
<dbReference type="InterPro" id="IPR040771">
    <property type="entry name" value="TLP1_add_C"/>
</dbReference>
<gene>
    <name evidence="5" type="ORF">EJ08DRAFT_602057</name>
</gene>
<sequence>MPASRLTPIIVGVGDCVNTSQKVEDAIEPAELMLRAIEIAIKDTNLPESVISRLREEIDSIDVVKTWTWPYPDLPGLLAEKLGARPSHKEYSDHGGNKPVKFLDEAARRISLGKSKVAIITGGEALASLSACAKEKKLPPPGWSKPAQAVDSVFSPTNSGVSRSDLATIHDVGAPIHIYPLYENGFRKYRGQTLQQNNQESATLYAEFAQTASKNPYAWNYGKSAETEESIGRVSSKNRMICFPYPLLMNAFNTVNLAGACLLTSTAYAQELGIPEDRWIYPLGGAGTQDANNFWERPDFHSSPSISRSIDAALKVSGLSKEDIDLYDFYSCFPIVPKIASYHLGLPIVNSPKPITLLGGLTSFGGAGNNYSMHAITEMTRQLRVDAGQRGLVLANGGYLTYQHVVCLSNIASNALYPSQAPLSEYVTDIPCPPIEQKPEGPAFIETYTVEFMRDGTPLRGSIVGRLKNNGHRFIANHGDAETLRRLSTDSEEPVGLNGRVRANPKGDGRNLFTLTDYASL</sequence>
<feature type="domain" description="Thiolase-like protein type 1 additional C-terminal" evidence="4">
    <location>
        <begin position="422"/>
        <end position="504"/>
    </location>
</feature>
<name>A0A9P4P591_9PEZI</name>
<dbReference type="AlphaFoldDB" id="A0A9P4P591"/>
<accession>A0A9P4P591</accession>
<keyword evidence="6" id="KW-1185">Reference proteome</keyword>
<dbReference type="Proteomes" id="UP000800235">
    <property type="component" value="Unassembled WGS sequence"/>
</dbReference>
<evidence type="ECO:0000256" key="2">
    <source>
        <dbReference type="ARBA" id="ARBA00022679"/>
    </source>
</evidence>
<dbReference type="Gene3D" id="3.40.47.10">
    <property type="match status" value="1"/>
</dbReference>
<dbReference type="OrthoDB" id="435240at2759"/>
<dbReference type="GO" id="GO:0016746">
    <property type="term" value="F:acyltransferase activity"/>
    <property type="evidence" value="ECO:0007669"/>
    <property type="project" value="UniProtKB-KW"/>
</dbReference>
<protein>
    <recommendedName>
        <fullName evidence="4">Thiolase-like protein type 1 additional C-terminal domain-containing protein</fullName>
    </recommendedName>
</protein>
<evidence type="ECO:0000313" key="5">
    <source>
        <dbReference type="EMBL" id="KAF2437113.1"/>
    </source>
</evidence>
<dbReference type="PANTHER" id="PTHR18919">
    <property type="entry name" value="ACETYL-COA C-ACYLTRANSFERASE"/>
    <property type="match status" value="1"/>
</dbReference>
<organism evidence="5 6">
    <name type="scientific">Tothia fuscella</name>
    <dbReference type="NCBI Taxonomy" id="1048955"/>
    <lineage>
        <taxon>Eukaryota</taxon>
        <taxon>Fungi</taxon>
        <taxon>Dikarya</taxon>
        <taxon>Ascomycota</taxon>
        <taxon>Pezizomycotina</taxon>
        <taxon>Dothideomycetes</taxon>
        <taxon>Pleosporomycetidae</taxon>
        <taxon>Venturiales</taxon>
        <taxon>Cylindrosympodiaceae</taxon>
        <taxon>Tothia</taxon>
    </lineage>
</organism>
<comment type="caution">
    <text evidence="5">The sequence shown here is derived from an EMBL/GenBank/DDBJ whole genome shotgun (WGS) entry which is preliminary data.</text>
</comment>
<proteinExistence type="inferred from homology"/>
<keyword evidence="2" id="KW-0808">Transferase</keyword>
<comment type="similarity">
    <text evidence="1">Belongs to the thiolase-like superfamily. Thiolase family.</text>
</comment>
<keyword evidence="3" id="KW-0012">Acyltransferase</keyword>
<evidence type="ECO:0000256" key="3">
    <source>
        <dbReference type="ARBA" id="ARBA00023315"/>
    </source>
</evidence>
<dbReference type="SUPFAM" id="SSF53901">
    <property type="entry name" value="Thiolase-like"/>
    <property type="match status" value="1"/>
</dbReference>